<organism evidence="2 3">
    <name type="scientific">Parabacteroides acidifaciens</name>
    <dbReference type="NCBI Taxonomy" id="2290935"/>
    <lineage>
        <taxon>Bacteria</taxon>
        <taxon>Pseudomonadati</taxon>
        <taxon>Bacteroidota</taxon>
        <taxon>Bacteroidia</taxon>
        <taxon>Bacteroidales</taxon>
        <taxon>Tannerellaceae</taxon>
        <taxon>Parabacteroides</taxon>
    </lineage>
</organism>
<sequence length="91" mass="10729">MKATISLEGIWKFLQSLSLSANNKEWLGEKLLEEARKEKAEKQESYEDFIWNMCGAWKDDPRTTEEIIKDIRSSHQFGVTRHIMPLDDEEK</sequence>
<dbReference type="EMBL" id="QREV01000008">
    <property type="protein sequence ID" value="RDU50226.1"/>
    <property type="molecule type" value="Genomic_DNA"/>
</dbReference>
<comment type="caution">
    <text evidence="2">The sequence shown here is derived from an EMBL/GenBank/DDBJ whole genome shotgun (WGS) entry which is preliminary data.</text>
</comment>
<dbReference type="EMBL" id="JACRTI010000008">
    <property type="protein sequence ID" value="MBC8601166.1"/>
    <property type="molecule type" value="Genomic_DNA"/>
</dbReference>
<reference evidence="2 3" key="1">
    <citation type="submission" date="2018-07" db="EMBL/GenBank/DDBJ databases">
        <title>Parabacteroides acidifaciens nov. sp., isolated from human feces.</title>
        <authorList>
            <person name="Wang Y.J."/>
        </authorList>
    </citation>
    <scope>NUCLEOTIDE SEQUENCE [LARGE SCALE GENOMIC DNA]</scope>
    <source>
        <strain evidence="2 3">426-9</strain>
    </source>
</reference>
<evidence type="ECO:0000313" key="4">
    <source>
        <dbReference type="Proteomes" id="UP000629596"/>
    </source>
</evidence>
<protein>
    <submittedName>
        <fullName evidence="2">Uncharacterized protein</fullName>
    </submittedName>
</protein>
<evidence type="ECO:0000313" key="3">
    <source>
        <dbReference type="Proteomes" id="UP000256321"/>
    </source>
</evidence>
<dbReference type="Proteomes" id="UP000629596">
    <property type="component" value="Unassembled WGS sequence"/>
</dbReference>
<gene>
    <name evidence="2" type="ORF">DWU89_05565</name>
    <name evidence="1" type="ORF">H8784_05450</name>
</gene>
<reference evidence="1 4" key="2">
    <citation type="submission" date="2020-08" db="EMBL/GenBank/DDBJ databases">
        <title>Genome public.</title>
        <authorList>
            <person name="Liu C."/>
            <person name="Sun Q."/>
        </authorList>
    </citation>
    <scope>NUCLEOTIDE SEQUENCE [LARGE SCALE GENOMIC DNA]</scope>
    <source>
        <strain evidence="1 4">426_9</strain>
    </source>
</reference>
<name>A0A3D8HGZ2_9BACT</name>
<evidence type="ECO:0000313" key="1">
    <source>
        <dbReference type="EMBL" id="MBC8601166.1"/>
    </source>
</evidence>
<dbReference type="RefSeq" id="WP_115498648.1">
    <property type="nucleotide sequence ID" value="NZ_JACRTI010000008.1"/>
</dbReference>
<evidence type="ECO:0000313" key="2">
    <source>
        <dbReference type="EMBL" id="RDU50226.1"/>
    </source>
</evidence>
<dbReference type="Proteomes" id="UP000256321">
    <property type="component" value="Unassembled WGS sequence"/>
</dbReference>
<accession>A0A3D8HGZ2</accession>
<proteinExistence type="predicted"/>
<keyword evidence="4" id="KW-1185">Reference proteome</keyword>
<dbReference type="AlphaFoldDB" id="A0A3D8HGZ2"/>